<dbReference type="AlphaFoldDB" id="S4P1Z3"/>
<reference evidence="2" key="1">
    <citation type="journal article" date="2013" name="BMC Genomics">
        <title>Unscrambling butterfly oogenesis.</title>
        <authorList>
            <person name="Carter J.M."/>
            <person name="Baker S.C."/>
            <person name="Pink R."/>
            <person name="Carter D.R."/>
            <person name="Collins A."/>
            <person name="Tomlin J."/>
            <person name="Gibbs M."/>
            <person name="Breuker C.J."/>
        </authorList>
    </citation>
    <scope>NUCLEOTIDE SEQUENCE</scope>
    <source>
        <tissue evidence="2">Ovary</tissue>
    </source>
</reference>
<feature type="region of interest" description="Disordered" evidence="1">
    <location>
        <begin position="1"/>
        <end position="25"/>
    </location>
</feature>
<proteinExistence type="predicted"/>
<dbReference type="EMBL" id="GAIX01010242">
    <property type="protein sequence ID" value="JAA82318.1"/>
    <property type="molecule type" value="Transcribed_RNA"/>
</dbReference>
<accession>S4P1Z3</accession>
<organism evidence="2">
    <name type="scientific">Pararge aegeria</name>
    <name type="common">speckled wood butterfly</name>
    <dbReference type="NCBI Taxonomy" id="116150"/>
    <lineage>
        <taxon>Eukaryota</taxon>
        <taxon>Metazoa</taxon>
        <taxon>Ecdysozoa</taxon>
        <taxon>Arthropoda</taxon>
        <taxon>Hexapoda</taxon>
        <taxon>Insecta</taxon>
        <taxon>Pterygota</taxon>
        <taxon>Neoptera</taxon>
        <taxon>Endopterygota</taxon>
        <taxon>Lepidoptera</taxon>
        <taxon>Glossata</taxon>
        <taxon>Ditrysia</taxon>
        <taxon>Papilionoidea</taxon>
        <taxon>Nymphalidae</taxon>
        <taxon>Satyrinae</taxon>
        <taxon>Satyrini</taxon>
        <taxon>Parargina</taxon>
        <taxon>Pararge</taxon>
    </lineage>
</organism>
<feature type="compositionally biased region" description="Basic and acidic residues" evidence="1">
    <location>
        <begin position="1"/>
        <end position="16"/>
    </location>
</feature>
<evidence type="ECO:0000256" key="1">
    <source>
        <dbReference type="SAM" id="MobiDB-lite"/>
    </source>
</evidence>
<reference evidence="2" key="2">
    <citation type="submission" date="2013-05" db="EMBL/GenBank/DDBJ databases">
        <authorList>
            <person name="Carter J.-M."/>
            <person name="Baker S.C."/>
            <person name="Pink R."/>
            <person name="Carter D.R.F."/>
            <person name="Collins A."/>
            <person name="Tomlin J."/>
            <person name="Gibbs M."/>
            <person name="Breuker C.J."/>
        </authorList>
    </citation>
    <scope>NUCLEOTIDE SEQUENCE</scope>
    <source>
        <tissue evidence="2">Ovary</tissue>
    </source>
</reference>
<protein>
    <submittedName>
        <fullName evidence="2">Uncharacterized protein</fullName>
    </submittedName>
</protein>
<sequence>MEQKKLSDLEMRDKTTDSLAMSTTSNKMEEALRAISDELNRCRVLLQGQLPAQVIPNLLPDHRFVRR</sequence>
<evidence type="ECO:0000313" key="2">
    <source>
        <dbReference type="EMBL" id="JAA82318.1"/>
    </source>
</evidence>
<name>S4P1Z3_9NEOP</name>